<accession>A0A7M1LF69</accession>
<evidence type="ECO:0000313" key="2">
    <source>
        <dbReference type="Proteomes" id="UP000594749"/>
    </source>
</evidence>
<dbReference type="RefSeq" id="WP_025803329.1">
    <property type="nucleotide sequence ID" value="NZ_CP053842.1"/>
</dbReference>
<dbReference type="AlphaFoldDB" id="A0A7M1LF69"/>
<dbReference type="Proteomes" id="UP000594749">
    <property type="component" value="Chromosome"/>
</dbReference>
<dbReference type="PANTHER" id="PTHR39169:SF1">
    <property type="entry name" value="MONOOXYGENASE YDHR-RELATED"/>
    <property type="match status" value="1"/>
</dbReference>
<dbReference type="EMBL" id="CP063078">
    <property type="protein sequence ID" value="QOQ86973.1"/>
    <property type="molecule type" value="Genomic_DNA"/>
</dbReference>
<keyword evidence="2" id="KW-1185">Reference proteome</keyword>
<dbReference type="InterPro" id="IPR011008">
    <property type="entry name" value="Dimeric_a/b-barrel"/>
</dbReference>
<evidence type="ECO:0000313" key="1">
    <source>
        <dbReference type="EMBL" id="QOQ86973.1"/>
    </source>
</evidence>
<reference evidence="1 2" key="1">
    <citation type="submission" date="2020-10" db="EMBL/GenBank/DDBJ databases">
        <title>Campylobacter and Helicobacter PacBio genomes.</title>
        <authorList>
            <person name="Lane C."/>
        </authorList>
    </citation>
    <scope>NUCLEOTIDE SEQUENCE [LARGE SCALE GENOMIC DNA]</scope>
    <source>
        <strain evidence="1 2">2016D-0077</strain>
    </source>
</reference>
<dbReference type="NCBIfam" id="NF008333">
    <property type="entry name" value="PRK11118.1"/>
    <property type="match status" value="1"/>
</dbReference>
<dbReference type="OrthoDB" id="1440627at2"/>
<protein>
    <submittedName>
        <fullName evidence="1">Monooxygenase</fullName>
    </submittedName>
</protein>
<keyword evidence="1" id="KW-0503">Monooxygenase</keyword>
<gene>
    <name evidence="1" type="ORF">IMC76_07105</name>
</gene>
<sequence length="102" mass="11859">MVILQIHFDYSGGYGDDMYKQSKELAQSINDEPGFLWKIWTESKEDGIAGGIYAFDSRKNAQKYADMHTKRLEEFGIAKNFKYEILDVNDNLSQITNFKLHK</sequence>
<dbReference type="InterPro" id="IPR014910">
    <property type="entry name" value="YdhR"/>
</dbReference>
<organism evidence="1 2">
    <name type="scientific">Campylobacter corcagiensis</name>
    <dbReference type="NCBI Taxonomy" id="1448857"/>
    <lineage>
        <taxon>Bacteria</taxon>
        <taxon>Pseudomonadati</taxon>
        <taxon>Campylobacterota</taxon>
        <taxon>Epsilonproteobacteria</taxon>
        <taxon>Campylobacterales</taxon>
        <taxon>Campylobacteraceae</taxon>
        <taxon>Campylobacter</taxon>
    </lineage>
</organism>
<name>A0A7M1LF69_9BACT</name>
<dbReference type="GO" id="GO:0004497">
    <property type="term" value="F:monooxygenase activity"/>
    <property type="evidence" value="ECO:0007669"/>
    <property type="project" value="UniProtKB-KW"/>
</dbReference>
<proteinExistence type="predicted"/>
<dbReference type="Pfam" id="PF08803">
    <property type="entry name" value="ydhR"/>
    <property type="match status" value="1"/>
</dbReference>
<dbReference type="PANTHER" id="PTHR39169">
    <property type="match status" value="1"/>
</dbReference>
<dbReference type="Gene3D" id="3.30.70.100">
    <property type="match status" value="1"/>
</dbReference>
<dbReference type="SUPFAM" id="SSF54909">
    <property type="entry name" value="Dimeric alpha+beta barrel"/>
    <property type="match status" value="1"/>
</dbReference>
<keyword evidence="1" id="KW-0560">Oxidoreductase</keyword>